<evidence type="ECO:0008006" key="4">
    <source>
        <dbReference type="Google" id="ProtNLM"/>
    </source>
</evidence>
<dbReference type="EMBL" id="LSRX01001152">
    <property type="protein sequence ID" value="OLP82979.1"/>
    <property type="molecule type" value="Genomic_DNA"/>
</dbReference>
<evidence type="ECO:0000313" key="2">
    <source>
        <dbReference type="EMBL" id="OLP82979.1"/>
    </source>
</evidence>
<feature type="compositionally biased region" description="Basic and acidic residues" evidence="1">
    <location>
        <begin position="325"/>
        <end position="346"/>
    </location>
</feature>
<gene>
    <name evidence="2" type="ORF">AK812_SmicGene36329</name>
</gene>
<organism evidence="2 3">
    <name type="scientific">Symbiodinium microadriaticum</name>
    <name type="common">Dinoflagellate</name>
    <name type="synonym">Zooxanthella microadriatica</name>
    <dbReference type="NCBI Taxonomy" id="2951"/>
    <lineage>
        <taxon>Eukaryota</taxon>
        <taxon>Sar</taxon>
        <taxon>Alveolata</taxon>
        <taxon>Dinophyceae</taxon>
        <taxon>Suessiales</taxon>
        <taxon>Symbiodiniaceae</taxon>
        <taxon>Symbiodinium</taxon>
    </lineage>
</organism>
<feature type="compositionally biased region" description="Acidic residues" evidence="1">
    <location>
        <begin position="782"/>
        <end position="792"/>
    </location>
</feature>
<accession>A0A1Q9CJ67</accession>
<dbReference type="AlphaFoldDB" id="A0A1Q9CJ67"/>
<feature type="region of interest" description="Disordered" evidence="1">
    <location>
        <begin position="268"/>
        <end position="292"/>
    </location>
</feature>
<feature type="region of interest" description="Disordered" evidence="1">
    <location>
        <begin position="1"/>
        <end position="24"/>
    </location>
</feature>
<keyword evidence="3" id="KW-1185">Reference proteome</keyword>
<protein>
    <recommendedName>
        <fullName evidence="4">CCHC-type domain-containing protein</fullName>
    </recommendedName>
</protein>
<feature type="region of interest" description="Disordered" evidence="1">
    <location>
        <begin position="764"/>
        <end position="792"/>
    </location>
</feature>
<comment type="caution">
    <text evidence="2">The sequence shown here is derived from an EMBL/GenBank/DDBJ whole genome shotgun (WGS) entry which is preliminary data.</text>
</comment>
<proteinExistence type="predicted"/>
<feature type="region of interest" description="Disordered" evidence="1">
    <location>
        <begin position="325"/>
        <end position="361"/>
    </location>
</feature>
<dbReference type="OrthoDB" id="439267at2759"/>
<name>A0A1Q9CJ67_SYMMI</name>
<dbReference type="Proteomes" id="UP000186817">
    <property type="component" value="Unassembled WGS sequence"/>
</dbReference>
<sequence>MLDHGTGTRATTPSAAEIAGEATKISEQASAIPKECGVIPGQMAEPGFMDGAIPRTVHTVVNGRPTPALKMQSGMDGSFSVMALELHSTALEILAEAGRAEHLDPQKSFQCLCFLEKMMKMLGLRLRYVRLVLYRHLAGKAWVAAEELNVDALSRDDGVHYLMSWLRNRYLDLEVTRIGKALSEMFRKLRRKHGQSIRDYNAEYDRLHARLKEVGCVLPEECSAWLYVDRLQLDEEAELNLLASVGNVYNLGKLQKAAIIQDRGLRKPWENSGKGGRRPHTAHITDADDENEDQFAQAYDEEDEELPEEVAVAYMTFQNAKAKYKEQAKSRGYKGDGGKGGSKDGGKSGFQSAEPKDKIRDDKLKQIKARSFCSGCGRRGHWHLDDECPNNANKGANPQKGGQTREVCVMMPAQVMVLKHEAGVLMGITDTACARTVAGTQWLQEYMNKLGDAEAKPELSKEREAYKFGTGRIHYSSFNVVLTFVLGNSTVQLRTSIIAGDIPLLLSKTVLAKLGMVYDVEGGSADFNAVGLKGFELMVTPSGHPAAIPIVPAKPAKGVSTELPAEDLSPTHYNLYYEKKIPPEFRNDASDGLTVHRSWSPEEIKAVIMEYREKAKEQDATERMKRMSHLTMPELKAKADALGVEYPMNVTKGNLLRLVRDSINTPDNELMKIGKHRGKEYREVPWEYGRWASAEVKTTANADPELINFAQWWDRKEASKRAGYVKRKVDDTSLMPGTSSEASSWANASVWEDTWSKKATITPDRQLPVTPNTKTMRRTQEAEEEIMDAEPDEETLEQIKLLEIRLAILKSKAKAKGLGQ</sequence>
<reference evidence="2 3" key="1">
    <citation type="submission" date="2016-02" db="EMBL/GenBank/DDBJ databases">
        <title>Genome analysis of coral dinoflagellate symbionts highlights evolutionary adaptations to a symbiotic lifestyle.</title>
        <authorList>
            <person name="Aranda M."/>
            <person name="Li Y."/>
            <person name="Liew Y.J."/>
            <person name="Baumgarten S."/>
            <person name="Simakov O."/>
            <person name="Wilson M."/>
            <person name="Piel J."/>
            <person name="Ashoor H."/>
            <person name="Bougouffa S."/>
            <person name="Bajic V.B."/>
            <person name="Ryu T."/>
            <person name="Ravasi T."/>
            <person name="Bayer T."/>
            <person name="Micklem G."/>
            <person name="Kim H."/>
            <person name="Bhak J."/>
            <person name="Lajeunesse T.C."/>
            <person name="Voolstra C.R."/>
        </authorList>
    </citation>
    <scope>NUCLEOTIDE SEQUENCE [LARGE SCALE GENOMIC DNA]</scope>
    <source>
        <strain evidence="2 3">CCMP2467</strain>
    </source>
</reference>
<evidence type="ECO:0000256" key="1">
    <source>
        <dbReference type="SAM" id="MobiDB-lite"/>
    </source>
</evidence>
<evidence type="ECO:0000313" key="3">
    <source>
        <dbReference type="Proteomes" id="UP000186817"/>
    </source>
</evidence>